<evidence type="ECO:0000313" key="2">
    <source>
        <dbReference type="EMBL" id="MDR6218696.1"/>
    </source>
</evidence>
<proteinExistence type="predicted"/>
<feature type="signal peptide" evidence="1">
    <location>
        <begin position="1"/>
        <end position="24"/>
    </location>
</feature>
<gene>
    <name evidence="2" type="ORF">J2Y00_002293</name>
</gene>
<feature type="chain" id="PRO_5042257507" description="Lipoprotein" evidence="1">
    <location>
        <begin position="25"/>
        <end position="143"/>
    </location>
</feature>
<dbReference type="EMBL" id="JAVDQK010000005">
    <property type="protein sequence ID" value="MDR6218696.1"/>
    <property type="molecule type" value="Genomic_DNA"/>
</dbReference>
<dbReference type="Proteomes" id="UP001185331">
    <property type="component" value="Unassembled WGS sequence"/>
</dbReference>
<accession>A0AAE3XCC3</accession>
<evidence type="ECO:0000256" key="1">
    <source>
        <dbReference type="SAM" id="SignalP"/>
    </source>
</evidence>
<dbReference type="AlphaFoldDB" id="A0AAE3XCC3"/>
<sequence>MKKMITLVCLLGFVLVACGQSAPAGPDVRVNYPQGNPGDVQSLSIHVSALWGPTCPDGLDLSVGTPRETVHVEATEPARPEATQTLTGIHAGDRLRVSAACHDAGVTSLTYLEVGVNTSAGEVTLQATAPSTPGGQPAVTHPF</sequence>
<name>A0AAE3XCC3_9DEIO</name>
<dbReference type="RefSeq" id="WP_309853206.1">
    <property type="nucleotide sequence ID" value="NZ_JAVDQJ010000004.1"/>
</dbReference>
<reference evidence="2" key="1">
    <citation type="submission" date="2023-07" db="EMBL/GenBank/DDBJ databases">
        <title>Sorghum-associated microbial communities from plants grown in Nebraska, USA.</title>
        <authorList>
            <person name="Schachtman D."/>
        </authorList>
    </citation>
    <scope>NUCLEOTIDE SEQUENCE</scope>
    <source>
        <strain evidence="2">BE330</strain>
    </source>
</reference>
<keyword evidence="1" id="KW-0732">Signal</keyword>
<protein>
    <recommendedName>
        <fullName evidence="4">Lipoprotein</fullName>
    </recommendedName>
</protein>
<comment type="caution">
    <text evidence="2">The sequence shown here is derived from an EMBL/GenBank/DDBJ whole genome shotgun (WGS) entry which is preliminary data.</text>
</comment>
<organism evidence="2 3">
    <name type="scientific">Deinococcus soli</name>
    <name type="common">ex Cha et al. 2016</name>
    <dbReference type="NCBI Taxonomy" id="1309411"/>
    <lineage>
        <taxon>Bacteria</taxon>
        <taxon>Thermotogati</taxon>
        <taxon>Deinococcota</taxon>
        <taxon>Deinococci</taxon>
        <taxon>Deinococcales</taxon>
        <taxon>Deinococcaceae</taxon>
        <taxon>Deinococcus</taxon>
    </lineage>
</organism>
<dbReference type="PROSITE" id="PS51257">
    <property type="entry name" value="PROKAR_LIPOPROTEIN"/>
    <property type="match status" value="1"/>
</dbReference>
<evidence type="ECO:0000313" key="3">
    <source>
        <dbReference type="Proteomes" id="UP001185331"/>
    </source>
</evidence>
<evidence type="ECO:0008006" key="4">
    <source>
        <dbReference type="Google" id="ProtNLM"/>
    </source>
</evidence>